<evidence type="ECO:0000256" key="2">
    <source>
        <dbReference type="ARBA" id="ARBA00022475"/>
    </source>
</evidence>
<evidence type="ECO:0008006" key="12">
    <source>
        <dbReference type="Google" id="ProtNLM"/>
    </source>
</evidence>
<accession>A0A9X0L4W7</accession>
<dbReference type="PANTHER" id="PTHR30572">
    <property type="entry name" value="MEMBRANE COMPONENT OF TRANSPORTER-RELATED"/>
    <property type="match status" value="1"/>
</dbReference>
<evidence type="ECO:0000256" key="6">
    <source>
        <dbReference type="ARBA" id="ARBA00038076"/>
    </source>
</evidence>
<feature type="transmembrane region" description="Helical" evidence="7">
    <location>
        <begin position="20"/>
        <end position="42"/>
    </location>
</feature>
<feature type="transmembrane region" description="Helical" evidence="7">
    <location>
        <begin position="276"/>
        <end position="302"/>
    </location>
</feature>
<organism evidence="10 11">
    <name type="scientific">Solirubrum puertoriconensis</name>
    <dbReference type="NCBI Taxonomy" id="1751427"/>
    <lineage>
        <taxon>Bacteria</taxon>
        <taxon>Pseudomonadati</taxon>
        <taxon>Bacteroidota</taxon>
        <taxon>Cytophagia</taxon>
        <taxon>Cytophagales</taxon>
    </lineage>
</organism>
<comment type="caution">
    <text evidence="10">The sequence shown here is derived from an EMBL/GenBank/DDBJ whole genome shotgun (WGS) entry which is preliminary data.</text>
</comment>
<dbReference type="GO" id="GO:0022857">
    <property type="term" value="F:transmembrane transporter activity"/>
    <property type="evidence" value="ECO:0007669"/>
    <property type="project" value="TreeGrafter"/>
</dbReference>
<name>A0A9X0L4W7_SOLP1</name>
<dbReference type="Pfam" id="PF02687">
    <property type="entry name" value="FtsX"/>
    <property type="match status" value="1"/>
</dbReference>
<evidence type="ECO:0000256" key="3">
    <source>
        <dbReference type="ARBA" id="ARBA00022692"/>
    </source>
</evidence>
<dbReference type="GO" id="GO:0005886">
    <property type="term" value="C:plasma membrane"/>
    <property type="evidence" value="ECO:0007669"/>
    <property type="project" value="UniProtKB-SubCell"/>
</dbReference>
<evidence type="ECO:0000256" key="7">
    <source>
        <dbReference type="SAM" id="Phobius"/>
    </source>
</evidence>
<keyword evidence="11" id="KW-1185">Reference proteome</keyword>
<evidence type="ECO:0000313" key="10">
    <source>
        <dbReference type="EMBL" id="KUG08104.1"/>
    </source>
</evidence>
<gene>
    <name evidence="10" type="ORF">ASU33_07860</name>
</gene>
<reference evidence="10 11" key="1">
    <citation type="submission" date="2015-11" db="EMBL/GenBank/DDBJ databases">
        <title>Solirubrum puertoriconensis gen. nov. an environmental bacteria isolated in Puerto Rico.</title>
        <authorList>
            <person name="Cuebas-Irizarry M.F."/>
            <person name="Montalvo-Rodriguez R."/>
        </authorList>
    </citation>
    <scope>NUCLEOTIDE SEQUENCE [LARGE SCALE GENOMIC DNA]</scope>
    <source>
        <strain evidence="10 11">MC1A</strain>
    </source>
</reference>
<dbReference type="InterPro" id="IPR003838">
    <property type="entry name" value="ABC3_permease_C"/>
</dbReference>
<dbReference type="AlphaFoldDB" id="A0A9X0L4W7"/>
<evidence type="ECO:0000256" key="1">
    <source>
        <dbReference type="ARBA" id="ARBA00004651"/>
    </source>
</evidence>
<keyword evidence="5 7" id="KW-0472">Membrane</keyword>
<sequence>MIRHLFTLIWNRKRSNFLLISEILLSFFVLFVVSSLLVSSYYNYRQPTGFAYDNVWEINVSPGQDTANRKEMVQLMMQQLRATPGVVAVTITGSNTPFAFSTMNSNQYMYKGKQAPMTDWYRVDDDMPKVLKFNLTHGRWFDRRDDAATNNEPVVINQKMASEMFGQEAPLGKVLTDRESKAKWQVVGVVDAYRPGSAFAANDPAIFFRDDLSEAATKVDPNERPILLVRVQPGSGAVLEQQLVKKIQNVTKGWHAIVNTLEENRHDKMKVVLTPLVALGVVSLFLIINVALGLFGVLWYNINQRKAEIGLRRALGATGSGIGTQFLGEMLVVTTLGVLAGVVLAAQFPLLGVFGLEPTVYILAIILAAVLIFVLTAICAFQPSRIAAGIQPAVSLREE</sequence>
<dbReference type="RefSeq" id="WP_059069207.1">
    <property type="nucleotide sequence ID" value="NZ_LNAL01000006.1"/>
</dbReference>
<evidence type="ECO:0000256" key="4">
    <source>
        <dbReference type="ARBA" id="ARBA00022989"/>
    </source>
</evidence>
<feature type="domain" description="MacB-like periplasmic core" evidence="9">
    <location>
        <begin position="23"/>
        <end position="235"/>
    </location>
</feature>
<dbReference type="Proteomes" id="UP000054223">
    <property type="component" value="Unassembled WGS sequence"/>
</dbReference>
<proteinExistence type="inferred from homology"/>
<comment type="similarity">
    <text evidence="6">Belongs to the ABC-4 integral membrane protein family.</text>
</comment>
<keyword evidence="2" id="KW-1003">Cell membrane</keyword>
<evidence type="ECO:0000259" key="9">
    <source>
        <dbReference type="Pfam" id="PF12704"/>
    </source>
</evidence>
<evidence type="ECO:0000313" key="11">
    <source>
        <dbReference type="Proteomes" id="UP000054223"/>
    </source>
</evidence>
<dbReference type="InterPro" id="IPR050250">
    <property type="entry name" value="Macrolide_Exporter_MacB"/>
</dbReference>
<dbReference type="PANTHER" id="PTHR30572:SF4">
    <property type="entry name" value="ABC TRANSPORTER PERMEASE YTRF"/>
    <property type="match status" value="1"/>
</dbReference>
<feature type="transmembrane region" description="Helical" evidence="7">
    <location>
        <begin position="360"/>
        <end position="381"/>
    </location>
</feature>
<feature type="domain" description="ABC3 transporter permease C-terminal" evidence="8">
    <location>
        <begin position="281"/>
        <end position="392"/>
    </location>
</feature>
<dbReference type="InterPro" id="IPR025857">
    <property type="entry name" value="MacB_PCD"/>
</dbReference>
<protein>
    <recommendedName>
        <fullName evidence="12">ABC transporter permease</fullName>
    </recommendedName>
</protein>
<evidence type="ECO:0000256" key="5">
    <source>
        <dbReference type="ARBA" id="ARBA00023136"/>
    </source>
</evidence>
<keyword evidence="4 7" id="KW-1133">Transmembrane helix</keyword>
<dbReference type="OrthoDB" id="8769057at2"/>
<dbReference type="Pfam" id="PF12704">
    <property type="entry name" value="MacB_PCD"/>
    <property type="match status" value="1"/>
</dbReference>
<keyword evidence="3 7" id="KW-0812">Transmembrane</keyword>
<feature type="transmembrane region" description="Helical" evidence="7">
    <location>
        <begin position="330"/>
        <end position="354"/>
    </location>
</feature>
<dbReference type="EMBL" id="LNAL01000006">
    <property type="protein sequence ID" value="KUG08104.1"/>
    <property type="molecule type" value="Genomic_DNA"/>
</dbReference>
<evidence type="ECO:0000259" key="8">
    <source>
        <dbReference type="Pfam" id="PF02687"/>
    </source>
</evidence>
<comment type="subcellular location">
    <subcellularLocation>
        <location evidence="1">Cell membrane</location>
        <topology evidence="1">Multi-pass membrane protein</topology>
    </subcellularLocation>
</comment>